<dbReference type="RefSeq" id="WP_184713526.1">
    <property type="nucleotide sequence ID" value="NZ_JACHJP010000002.1"/>
</dbReference>
<organism evidence="2 3">
    <name type="scientific">Streptosporangium saharense</name>
    <dbReference type="NCBI Taxonomy" id="1706840"/>
    <lineage>
        <taxon>Bacteria</taxon>
        <taxon>Bacillati</taxon>
        <taxon>Actinomycetota</taxon>
        <taxon>Actinomycetes</taxon>
        <taxon>Streptosporangiales</taxon>
        <taxon>Streptosporangiaceae</taxon>
        <taxon>Streptosporangium</taxon>
    </lineage>
</organism>
<name>A0A7W7QJS5_9ACTN</name>
<comment type="caution">
    <text evidence="2">The sequence shown here is derived from an EMBL/GenBank/DDBJ whole genome shotgun (WGS) entry which is preliminary data.</text>
</comment>
<dbReference type="EMBL" id="JACHJP010000002">
    <property type="protein sequence ID" value="MBB4914768.1"/>
    <property type="molecule type" value="Genomic_DNA"/>
</dbReference>
<evidence type="ECO:0000313" key="3">
    <source>
        <dbReference type="Proteomes" id="UP000552644"/>
    </source>
</evidence>
<accession>A0A7W7QJS5</accession>
<dbReference type="Proteomes" id="UP000552644">
    <property type="component" value="Unassembled WGS sequence"/>
</dbReference>
<feature type="region of interest" description="Disordered" evidence="1">
    <location>
        <begin position="56"/>
        <end position="118"/>
    </location>
</feature>
<gene>
    <name evidence="2" type="ORF">FHS44_001853</name>
</gene>
<dbReference type="AlphaFoldDB" id="A0A7W7QJS5"/>
<evidence type="ECO:0000256" key="1">
    <source>
        <dbReference type="SAM" id="MobiDB-lite"/>
    </source>
</evidence>
<keyword evidence="3" id="KW-1185">Reference proteome</keyword>
<protein>
    <submittedName>
        <fullName evidence="2">Uncharacterized protein</fullName>
    </submittedName>
</protein>
<reference evidence="2 3" key="1">
    <citation type="submission" date="2020-08" db="EMBL/GenBank/DDBJ databases">
        <title>Genomic Encyclopedia of Type Strains, Phase III (KMG-III): the genomes of soil and plant-associated and newly described type strains.</title>
        <authorList>
            <person name="Whitman W."/>
        </authorList>
    </citation>
    <scope>NUCLEOTIDE SEQUENCE [LARGE SCALE GENOMIC DNA]</scope>
    <source>
        <strain evidence="2 3">CECT 8840</strain>
    </source>
</reference>
<proteinExistence type="predicted"/>
<feature type="compositionally biased region" description="Low complexity" evidence="1">
    <location>
        <begin position="100"/>
        <end position="110"/>
    </location>
</feature>
<sequence length="118" mass="13031">MTNHHDATRLTEERPTENAHVIIMGADEQRLVTEAALARPSTVDRRDLARQLSALLREPNQTDDDVDAPPAISAQAQATLRIPGEADRPRPAPEPVKSFPAPRAVVVRPARTPHRRGR</sequence>
<evidence type="ECO:0000313" key="2">
    <source>
        <dbReference type="EMBL" id="MBB4914768.1"/>
    </source>
</evidence>